<evidence type="ECO:0000313" key="8">
    <source>
        <dbReference type="EMBL" id="MFB4194144.1"/>
    </source>
</evidence>
<organism evidence="8 9">
    <name type="scientific">Streptomyces carpaticus</name>
    <dbReference type="NCBI Taxonomy" id="285558"/>
    <lineage>
        <taxon>Bacteria</taxon>
        <taxon>Bacillati</taxon>
        <taxon>Actinomycetota</taxon>
        <taxon>Actinomycetes</taxon>
        <taxon>Kitasatosporales</taxon>
        <taxon>Streptomycetaceae</taxon>
        <taxon>Streptomyces</taxon>
    </lineage>
</organism>
<dbReference type="Proteomes" id="UP001577267">
    <property type="component" value="Unassembled WGS sequence"/>
</dbReference>
<keyword evidence="4 7" id="KW-1133">Transmembrane helix</keyword>
<keyword evidence="2" id="KW-1003">Cell membrane</keyword>
<feature type="compositionally biased region" description="Gly residues" evidence="6">
    <location>
        <begin position="331"/>
        <end position="340"/>
    </location>
</feature>
<keyword evidence="3 7" id="KW-0812">Transmembrane</keyword>
<feature type="transmembrane region" description="Helical" evidence="7">
    <location>
        <begin position="161"/>
        <end position="180"/>
    </location>
</feature>
<evidence type="ECO:0000256" key="2">
    <source>
        <dbReference type="ARBA" id="ARBA00022475"/>
    </source>
</evidence>
<dbReference type="Pfam" id="PF06081">
    <property type="entry name" value="ArAE_1"/>
    <property type="match status" value="1"/>
</dbReference>
<proteinExistence type="predicted"/>
<evidence type="ECO:0000256" key="1">
    <source>
        <dbReference type="ARBA" id="ARBA00004651"/>
    </source>
</evidence>
<dbReference type="InterPro" id="IPR010343">
    <property type="entry name" value="ArAE_1"/>
</dbReference>
<keyword evidence="9" id="KW-1185">Reference proteome</keyword>
<evidence type="ECO:0000256" key="6">
    <source>
        <dbReference type="SAM" id="MobiDB-lite"/>
    </source>
</evidence>
<dbReference type="RefSeq" id="WP_375062179.1">
    <property type="nucleotide sequence ID" value="NZ_JBHGBT010000005.1"/>
</dbReference>
<feature type="region of interest" description="Disordered" evidence="6">
    <location>
        <begin position="322"/>
        <end position="377"/>
    </location>
</feature>
<dbReference type="EMBL" id="JBHGBT010000005">
    <property type="protein sequence ID" value="MFB4194144.1"/>
    <property type="molecule type" value="Genomic_DNA"/>
</dbReference>
<evidence type="ECO:0000256" key="7">
    <source>
        <dbReference type="SAM" id="Phobius"/>
    </source>
</evidence>
<keyword evidence="5 7" id="KW-0472">Membrane</keyword>
<evidence type="ECO:0000256" key="3">
    <source>
        <dbReference type="ARBA" id="ARBA00022692"/>
    </source>
</evidence>
<comment type="caution">
    <text evidence="8">The sequence shown here is derived from an EMBL/GenBank/DDBJ whole genome shotgun (WGS) entry which is preliminary data.</text>
</comment>
<accession>A0ABV4ZJG6</accession>
<protein>
    <submittedName>
        <fullName evidence="8">Aromatic acid exporter family protein</fullName>
    </submittedName>
</protein>
<evidence type="ECO:0000313" key="9">
    <source>
        <dbReference type="Proteomes" id="UP001577267"/>
    </source>
</evidence>
<sequence length="412" mass="43730">MRWRTGKDGAGPVRAVAVRGTVLRDRVREAVRGPGWQREDLLLQLKTVAAAVIAWSLASWLLSPRVTTFAPFTTLLAIQGTVHRSVQQSWRYLVAVTLGVLLAAAFGTTAGRHAWTLAVLLLVALALSRAQPLGAQRLQVPVTALFAFSAGNGEWNYGAELTAAVLIGTGCGLAAVLLLAPAVHHRDADRSVAYLAERVGDLAAGVARSLREGGPGQAETRAWWDEADALQASARQVRATVELGEENVRLNPRRLMNGGGLLRLPEHHGRVTALERAAHQLRSIVRGLDYAAGREDHPALAGDFLLPFAGLLEDIGRAAHRLGEDVSGPPDAGGGRGPEGGPDVDSGREADGARQAGGDPVADGRRRAAELAENSRRADLRVPGEWPLYGALLTDARRALDDLARAPGPPWS</sequence>
<evidence type="ECO:0000256" key="4">
    <source>
        <dbReference type="ARBA" id="ARBA00022989"/>
    </source>
</evidence>
<feature type="transmembrane region" description="Helical" evidence="7">
    <location>
        <begin position="90"/>
        <end position="107"/>
    </location>
</feature>
<gene>
    <name evidence="8" type="ORF">ACE11A_07225</name>
</gene>
<reference evidence="8 9" key="1">
    <citation type="submission" date="2024-09" db="EMBL/GenBank/DDBJ databases">
        <title>Draft genome sequence of multifaceted antimicrobials producing Streptomyces sp. strain FH1.</title>
        <authorList>
            <person name="Hassan F."/>
            <person name="Ali H."/>
            <person name="Hassan N."/>
            <person name="Nawaz A."/>
        </authorList>
    </citation>
    <scope>NUCLEOTIDE SEQUENCE [LARGE SCALE GENOMIC DNA]</scope>
    <source>
        <strain evidence="8 9">FH1</strain>
    </source>
</reference>
<evidence type="ECO:0000256" key="5">
    <source>
        <dbReference type="ARBA" id="ARBA00023136"/>
    </source>
</evidence>
<comment type="subcellular location">
    <subcellularLocation>
        <location evidence="1">Cell membrane</location>
        <topology evidence="1">Multi-pass membrane protein</topology>
    </subcellularLocation>
</comment>
<name>A0ABV4ZJG6_9ACTN</name>
<feature type="compositionally biased region" description="Basic and acidic residues" evidence="6">
    <location>
        <begin position="362"/>
        <end position="377"/>
    </location>
</feature>